<dbReference type="Proteomes" id="UP000642910">
    <property type="component" value="Unassembled WGS sequence"/>
</dbReference>
<protein>
    <submittedName>
        <fullName evidence="1">OsmC family protein</fullName>
    </submittedName>
</protein>
<sequence>MKHMFHYEGRWTGGRAGSGEIRAGGLQATVTRPAQMGGPGIGTNPDEMLLSAAATCYMMTLAFLLEARKIPVMDLTVFSTGVFSEEGGLHCESIAHRPKILLGGEGNGVVDLAMQLAREAESRCMVSRALAGNVSISVEPDVLVNDGR</sequence>
<name>A0ABS0F264_9BACL</name>
<dbReference type="InterPro" id="IPR052707">
    <property type="entry name" value="OsmC_Ohr_Peroxiredoxin"/>
</dbReference>
<organism evidence="1 2">
    <name type="scientific">Alicyclobacillus mali</name>
    <name type="common">ex Roth et al. 2021</name>
    <dbReference type="NCBI Taxonomy" id="1123961"/>
    <lineage>
        <taxon>Bacteria</taxon>
        <taxon>Bacillati</taxon>
        <taxon>Bacillota</taxon>
        <taxon>Bacilli</taxon>
        <taxon>Bacillales</taxon>
        <taxon>Alicyclobacillaceae</taxon>
        <taxon>Alicyclobacillus</taxon>
    </lineage>
</organism>
<dbReference type="InterPro" id="IPR015946">
    <property type="entry name" value="KH_dom-like_a/b"/>
</dbReference>
<accession>A0ABS0F264</accession>
<dbReference type="EMBL" id="JADPKZ010000035">
    <property type="protein sequence ID" value="MBF8377341.1"/>
    <property type="molecule type" value="Genomic_DNA"/>
</dbReference>
<evidence type="ECO:0000313" key="1">
    <source>
        <dbReference type="EMBL" id="MBF8377341.1"/>
    </source>
</evidence>
<reference evidence="1 2" key="1">
    <citation type="submission" date="2020-11" db="EMBL/GenBank/DDBJ databases">
        <title>Genomic insight of Alicyclobacillus mali FL 18 reveals a new arsenic-resistant strain, with potential in environmental biotechnology.</title>
        <authorList>
            <person name="Fiorentino G."/>
            <person name="Gallo G."/>
            <person name="Aulitto M."/>
        </authorList>
    </citation>
    <scope>NUCLEOTIDE SEQUENCE [LARGE SCALE GENOMIC DNA]</scope>
    <source>
        <strain evidence="1 2">FL 18</strain>
    </source>
</reference>
<dbReference type="InterPro" id="IPR036102">
    <property type="entry name" value="OsmC/Ohrsf"/>
</dbReference>
<dbReference type="PANTHER" id="PTHR42830:SF2">
    <property type="entry name" value="OSMC_OHR FAMILY PROTEIN"/>
    <property type="match status" value="1"/>
</dbReference>
<dbReference type="InterPro" id="IPR003718">
    <property type="entry name" value="OsmC/Ohr_fam"/>
</dbReference>
<keyword evidence="2" id="KW-1185">Reference proteome</keyword>
<dbReference type="PANTHER" id="PTHR42830">
    <property type="entry name" value="OSMOTICALLY INDUCIBLE FAMILY PROTEIN"/>
    <property type="match status" value="1"/>
</dbReference>
<evidence type="ECO:0000313" key="2">
    <source>
        <dbReference type="Proteomes" id="UP000642910"/>
    </source>
</evidence>
<comment type="caution">
    <text evidence="1">The sequence shown here is derived from an EMBL/GenBank/DDBJ whole genome shotgun (WGS) entry which is preliminary data.</text>
</comment>
<gene>
    <name evidence="1" type="ORF">IW967_05575</name>
</gene>
<dbReference type="Gene3D" id="3.30.300.20">
    <property type="match status" value="1"/>
</dbReference>
<dbReference type="SUPFAM" id="SSF82784">
    <property type="entry name" value="OsmC-like"/>
    <property type="match status" value="1"/>
</dbReference>
<dbReference type="Pfam" id="PF02566">
    <property type="entry name" value="OsmC"/>
    <property type="match status" value="1"/>
</dbReference>
<proteinExistence type="predicted"/>
<dbReference type="RefSeq" id="WP_195867344.1">
    <property type="nucleotide sequence ID" value="NZ_JADPKZ010000035.1"/>
</dbReference>